<organism evidence="2 3">
    <name type="scientific">Eiseniibacteriota bacterium</name>
    <dbReference type="NCBI Taxonomy" id="2212470"/>
    <lineage>
        <taxon>Bacteria</taxon>
        <taxon>Candidatus Eiseniibacteriota</taxon>
    </lineage>
</organism>
<accession>A0A956LWW9</accession>
<dbReference type="Proteomes" id="UP000697710">
    <property type="component" value="Unassembled WGS sequence"/>
</dbReference>
<protein>
    <submittedName>
        <fullName evidence="2">Uncharacterized protein</fullName>
    </submittedName>
</protein>
<reference evidence="2" key="2">
    <citation type="journal article" date="2021" name="Microbiome">
        <title>Successional dynamics and alternative stable states in a saline activated sludge microbial community over 9 years.</title>
        <authorList>
            <person name="Wang Y."/>
            <person name="Ye J."/>
            <person name="Ju F."/>
            <person name="Liu L."/>
            <person name="Boyd J.A."/>
            <person name="Deng Y."/>
            <person name="Parks D.H."/>
            <person name="Jiang X."/>
            <person name="Yin X."/>
            <person name="Woodcroft B.J."/>
            <person name="Tyson G.W."/>
            <person name="Hugenholtz P."/>
            <person name="Polz M.F."/>
            <person name="Zhang T."/>
        </authorList>
    </citation>
    <scope>NUCLEOTIDE SEQUENCE</scope>
    <source>
        <strain evidence="2">HKST-UBA01</strain>
    </source>
</reference>
<sequence length="93" mass="10354">MNWRDYWRPKHGPLLTWGRGSHCAFGAIVCWLSSLAWGYAGLAVGVLAAAGFAWAWERCTYYIAPLARWKHPYGDVRDLAAYIVGALLVALLS</sequence>
<keyword evidence="1" id="KW-0812">Transmembrane</keyword>
<keyword evidence="1" id="KW-0472">Membrane</keyword>
<keyword evidence="1" id="KW-1133">Transmembrane helix</keyword>
<evidence type="ECO:0000256" key="1">
    <source>
        <dbReference type="SAM" id="Phobius"/>
    </source>
</evidence>
<dbReference type="AlphaFoldDB" id="A0A956LWW9"/>
<name>A0A956LWW9_UNCEI</name>
<dbReference type="EMBL" id="JAGQHR010000001">
    <property type="protein sequence ID" value="MCA9726067.1"/>
    <property type="molecule type" value="Genomic_DNA"/>
</dbReference>
<proteinExistence type="predicted"/>
<gene>
    <name evidence="2" type="ORF">KC729_00180</name>
</gene>
<evidence type="ECO:0000313" key="3">
    <source>
        <dbReference type="Proteomes" id="UP000697710"/>
    </source>
</evidence>
<comment type="caution">
    <text evidence="2">The sequence shown here is derived from an EMBL/GenBank/DDBJ whole genome shotgun (WGS) entry which is preliminary data.</text>
</comment>
<evidence type="ECO:0000313" key="2">
    <source>
        <dbReference type="EMBL" id="MCA9726067.1"/>
    </source>
</evidence>
<reference evidence="2" key="1">
    <citation type="submission" date="2020-04" db="EMBL/GenBank/DDBJ databases">
        <authorList>
            <person name="Zhang T."/>
        </authorList>
    </citation>
    <scope>NUCLEOTIDE SEQUENCE</scope>
    <source>
        <strain evidence="2">HKST-UBA01</strain>
    </source>
</reference>
<feature type="transmembrane region" description="Helical" evidence="1">
    <location>
        <begin position="36"/>
        <end position="56"/>
    </location>
</feature>